<dbReference type="PRINTS" id="PR00727">
    <property type="entry name" value="LEADERPTASE"/>
</dbReference>
<keyword evidence="5 7" id="KW-0378">Hydrolase</keyword>
<dbReference type="GO" id="GO:0005886">
    <property type="term" value="C:plasma membrane"/>
    <property type="evidence" value="ECO:0007669"/>
    <property type="project" value="UniProtKB-SubCell"/>
</dbReference>
<keyword evidence="7" id="KW-0812">Transmembrane</keyword>
<comment type="subcellular location">
    <subcellularLocation>
        <location evidence="2">Cell membrane</location>
        <topology evidence="2">Single-pass type II membrane protein</topology>
    </subcellularLocation>
    <subcellularLocation>
        <location evidence="7">Membrane</location>
        <topology evidence="7">Single-pass type II membrane protein</topology>
    </subcellularLocation>
</comment>
<comment type="catalytic activity">
    <reaction evidence="1 7">
        <text>Cleavage of hydrophobic, N-terminal signal or leader sequences from secreted and periplasmic proteins.</text>
        <dbReference type="EC" id="3.4.21.89"/>
    </reaction>
</comment>
<dbReference type="Gene3D" id="2.10.109.10">
    <property type="entry name" value="Umud Fragment, subunit A"/>
    <property type="match status" value="1"/>
</dbReference>
<feature type="domain" description="Peptidase S26" evidence="8">
    <location>
        <begin position="33"/>
        <end position="212"/>
    </location>
</feature>
<evidence type="ECO:0000313" key="9">
    <source>
        <dbReference type="EMBL" id="RHW47160.1"/>
    </source>
</evidence>
<dbReference type="EC" id="3.4.21.89" evidence="4 7"/>
<feature type="active site" evidence="6">
    <location>
        <position position="58"/>
    </location>
</feature>
<organism evidence="9 10">
    <name type="scientific">Dermacoccus abyssi</name>
    <dbReference type="NCBI Taxonomy" id="322596"/>
    <lineage>
        <taxon>Bacteria</taxon>
        <taxon>Bacillati</taxon>
        <taxon>Actinomycetota</taxon>
        <taxon>Actinomycetes</taxon>
        <taxon>Micrococcales</taxon>
        <taxon>Dermacoccaceae</taxon>
        <taxon>Dermacoccus</taxon>
    </lineage>
</organism>
<comment type="similarity">
    <text evidence="3 7">Belongs to the peptidase S26 family.</text>
</comment>
<dbReference type="InterPro" id="IPR019758">
    <property type="entry name" value="Pept_S26A_signal_pept_1_CS"/>
</dbReference>
<evidence type="ECO:0000256" key="2">
    <source>
        <dbReference type="ARBA" id="ARBA00004401"/>
    </source>
</evidence>
<dbReference type="PANTHER" id="PTHR43390">
    <property type="entry name" value="SIGNAL PEPTIDASE I"/>
    <property type="match status" value="1"/>
</dbReference>
<dbReference type="Proteomes" id="UP000285376">
    <property type="component" value="Unassembled WGS sequence"/>
</dbReference>
<proteinExistence type="inferred from homology"/>
<dbReference type="PROSITE" id="PS00761">
    <property type="entry name" value="SPASE_I_3"/>
    <property type="match status" value="1"/>
</dbReference>
<gene>
    <name evidence="9" type="primary">lepB</name>
    <name evidence="9" type="ORF">D1832_04035</name>
</gene>
<dbReference type="AlphaFoldDB" id="A0A417Z958"/>
<reference evidence="9 10" key="1">
    <citation type="submission" date="2018-08" db="EMBL/GenBank/DDBJ databases">
        <title>Whole genome sequence analysis of Dermacoccus abyssi bacteria isolated from Deep Mariana trench Micromonospora spp reveals genes involved in the environmental adaptation and production of secondary metabolites.</title>
        <authorList>
            <person name="Abdel-Mageed W.M."/>
            <person name="Lehri B."/>
            <person name="Nouioui I."/>
            <person name="Goodfellow I."/>
            <person name="Jaspars M."/>
            <person name="Karlyshev A."/>
        </authorList>
    </citation>
    <scope>NUCLEOTIDE SEQUENCE [LARGE SCALE GENOMIC DNA]</scope>
    <source>
        <strain evidence="9 10">MT1.1</strain>
    </source>
</reference>
<comment type="caution">
    <text evidence="9">The sequence shown here is derived from an EMBL/GenBank/DDBJ whole genome shotgun (WGS) entry which is preliminary data.</text>
</comment>
<protein>
    <recommendedName>
        <fullName evidence="4 7">Signal peptidase I</fullName>
        <ecNumber evidence="4 7">3.4.21.89</ecNumber>
    </recommendedName>
</protein>
<keyword evidence="7" id="KW-0472">Membrane</keyword>
<dbReference type="PANTHER" id="PTHR43390:SF1">
    <property type="entry name" value="CHLOROPLAST PROCESSING PEPTIDASE"/>
    <property type="match status" value="1"/>
</dbReference>
<evidence type="ECO:0000256" key="3">
    <source>
        <dbReference type="ARBA" id="ARBA00009370"/>
    </source>
</evidence>
<evidence type="ECO:0000256" key="1">
    <source>
        <dbReference type="ARBA" id="ARBA00000677"/>
    </source>
</evidence>
<dbReference type="GO" id="GO:0009003">
    <property type="term" value="F:signal peptidase activity"/>
    <property type="evidence" value="ECO:0007669"/>
    <property type="project" value="UniProtKB-EC"/>
</dbReference>
<dbReference type="InterPro" id="IPR019533">
    <property type="entry name" value="Peptidase_S26"/>
</dbReference>
<name>A0A417Z958_9MICO</name>
<evidence type="ECO:0000313" key="10">
    <source>
        <dbReference type="Proteomes" id="UP000285376"/>
    </source>
</evidence>
<dbReference type="Pfam" id="PF10502">
    <property type="entry name" value="Peptidase_S26"/>
    <property type="match status" value="1"/>
</dbReference>
<dbReference type="EMBL" id="QWLM01000003">
    <property type="protein sequence ID" value="RHW47160.1"/>
    <property type="molecule type" value="Genomic_DNA"/>
</dbReference>
<evidence type="ECO:0000256" key="7">
    <source>
        <dbReference type="RuleBase" id="RU362042"/>
    </source>
</evidence>
<dbReference type="PROSITE" id="PS00760">
    <property type="entry name" value="SPASE_I_2"/>
    <property type="match status" value="1"/>
</dbReference>
<evidence type="ECO:0000259" key="8">
    <source>
        <dbReference type="Pfam" id="PF10502"/>
    </source>
</evidence>
<keyword evidence="7" id="KW-1133">Transmembrane helix</keyword>
<dbReference type="CDD" id="cd06530">
    <property type="entry name" value="S26_SPase_I"/>
    <property type="match status" value="1"/>
</dbReference>
<keyword evidence="7" id="KW-0645">Protease</keyword>
<dbReference type="RefSeq" id="WP_118912715.1">
    <property type="nucleotide sequence ID" value="NZ_CBCRVH010000007.1"/>
</dbReference>
<feature type="transmembrane region" description="Helical" evidence="7">
    <location>
        <begin position="30"/>
        <end position="49"/>
    </location>
</feature>
<evidence type="ECO:0000256" key="6">
    <source>
        <dbReference type="PIRSR" id="PIRSR600223-1"/>
    </source>
</evidence>
<dbReference type="InterPro" id="IPR000223">
    <property type="entry name" value="Pept_S26A_signal_pept_1"/>
</dbReference>
<evidence type="ECO:0000256" key="4">
    <source>
        <dbReference type="ARBA" id="ARBA00013208"/>
    </source>
</evidence>
<dbReference type="GO" id="GO:0004252">
    <property type="term" value="F:serine-type endopeptidase activity"/>
    <property type="evidence" value="ECO:0007669"/>
    <property type="project" value="InterPro"/>
</dbReference>
<accession>A0A417Z958</accession>
<dbReference type="NCBIfam" id="TIGR02227">
    <property type="entry name" value="sigpep_I_bact"/>
    <property type="match status" value="1"/>
</dbReference>
<dbReference type="GO" id="GO:0006465">
    <property type="term" value="P:signal peptide processing"/>
    <property type="evidence" value="ECO:0007669"/>
    <property type="project" value="InterPro"/>
</dbReference>
<dbReference type="InterPro" id="IPR019757">
    <property type="entry name" value="Pept_S26A_signal_pept_1_Lys-AS"/>
</dbReference>
<dbReference type="SUPFAM" id="SSF51306">
    <property type="entry name" value="LexA/Signal peptidase"/>
    <property type="match status" value="1"/>
</dbReference>
<dbReference type="InterPro" id="IPR036286">
    <property type="entry name" value="LexA/Signal_pep-like_sf"/>
</dbReference>
<feature type="active site" evidence="6">
    <location>
        <position position="122"/>
    </location>
</feature>
<sequence>MKRHAAPGRSPEGATSRRGRAFGVPWRRTAIGFLSVIVVGMLLVHAFWFETFTVPSRSMEPNYGVGDRIVVDKRAEFARGDVVVFSGEGSLYQPAERGGVLAVIDTAAGWLGFRPDEQDYLKRIIGVGGDHVVIDHKGVLTVNGRRVAEPYLGWGSKRASAQPFSVRVPEGKLFVMGDNRDDSDDSRNHLGDPGGGYVPVDKVVGRVAWKYWSGS</sequence>
<evidence type="ECO:0000256" key="5">
    <source>
        <dbReference type="ARBA" id="ARBA00022801"/>
    </source>
</evidence>